<dbReference type="Proteomes" id="UP000321328">
    <property type="component" value="Unassembled WGS sequence"/>
</dbReference>
<reference evidence="1 2" key="1">
    <citation type="submission" date="2019-07" db="EMBL/GenBank/DDBJ databases">
        <title>Whole genome shotgun sequence of Pseudonocardia asaccharolytica NBRC 16224.</title>
        <authorList>
            <person name="Hosoyama A."/>
            <person name="Uohara A."/>
            <person name="Ohji S."/>
            <person name="Ichikawa N."/>
        </authorList>
    </citation>
    <scope>NUCLEOTIDE SEQUENCE [LARGE SCALE GENOMIC DNA]</scope>
    <source>
        <strain evidence="1 2">NBRC 16224</strain>
    </source>
</reference>
<dbReference type="STRING" id="1123024.GCA_000423625_03938"/>
<evidence type="ECO:0008006" key="3">
    <source>
        <dbReference type="Google" id="ProtNLM"/>
    </source>
</evidence>
<gene>
    <name evidence="1" type="ORF">PA7_32760</name>
</gene>
<dbReference type="EMBL" id="BJVI01000037">
    <property type="protein sequence ID" value="GEL19439.1"/>
    <property type="molecule type" value="Genomic_DNA"/>
</dbReference>
<dbReference type="InterPro" id="IPR036713">
    <property type="entry name" value="TmoB-like_sf"/>
</dbReference>
<dbReference type="Gene3D" id="3.10.20.270">
    <property type="entry name" value="TmoB-like"/>
    <property type="match status" value="1"/>
</dbReference>
<name>A0A511D3T1_9PSEU</name>
<dbReference type="InterPro" id="IPR009355">
    <property type="entry name" value="Toluene_mOase_B"/>
</dbReference>
<dbReference type="Pfam" id="PF06234">
    <property type="entry name" value="TmoB"/>
    <property type="match status" value="1"/>
</dbReference>
<dbReference type="AlphaFoldDB" id="A0A511D3T1"/>
<organism evidence="1 2">
    <name type="scientific">Pseudonocardia asaccharolytica DSM 44247 = NBRC 16224</name>
    <dbReference type="NCBI Taxonomy" id="1123024"/>
    <lineage>
        <taxon>Bacteria</taxon>
        <taxon>Bacillati</taxon>
        <taxon>Actinomycetota</taxon>
        <taxon>Actinomycetes</taxon>
        <taxon>Pseudonocardiales</taxon>
        <taxon>Pseudonocardiaceae</taxon>
        <taxon>Pseudonocardia</taxon>
    </lineage>
</organism>
<sequence length="84" mass="9060">MIMAPFPVQGITEGDFVVVLVPVDTEDPMTTVAEKIAHHAVNRRVPENDRPMVVRHNGRVLAADTTVVDAGVAPLDVLEVVHPS</sequence>
<keyword evidence="2" id="KW-1185">Reference proteome</keyword>
<comment type="caution">
    <text evidence="1">The sequence shown here is derived from an EMBL/GenBank/DDBJ whole genome shotgun (WGS) entry which is preliminary data.</text>
</comment>
<accession>A0A511D3T1</accession>
<proteinExistence type="predicted"/>
<evidence type="ECO:0000313" key="2">
    <source>
        <dbReference type="Proteomes" id="UP000321328"/>
    </source>
</evidence>
<dbReference type="SUPFAM" id="SSF110814">
    <property type="entry name" value="TmoB-like"/>
    <property type="match status" value="1"/>
</dbReference>
<protein>
    <recommendedName>
        <fullName evidence="3">Toluene monooxygenase</fullName>
    </recommendedName>
</protein>
<evidence type="ECO:0000313" key="1">
    <source>
        <dbReference type="EMBL" id="GEL19439.1"/>
    </source>
</evidence>